<reference evidence="1 2" key="1">
    <citation type="submission" date="2020-08" db="EMBL/GenBank/DDBJ databases">
        <title>Genomic Encyclopedia of Type Strains, Phase IV (KMG-IV): sequencing the most valuable type-strain genomes for metagenomic binning, comparative biology and taxonomic classification.</title>
        <authorList>
            <person name="Goeker M."/>
        </authorList>
    </citation>
    <scope>NUCLEOTIDE SEQUENCE [LARGE SCALE GENOMIC DNA]</scope>
    <source>
        <strain evidence="1 2">DSM 24696</strain>
    </source>
</reference>
<keyword evidence="2" id="KW-1185">Reference proteome</keyword>
<evidence type="ECO:0000313" key="1">
    <source>
        <dbReference type="EMBL" id="MBB5172370.1"/>
    </source>
</evidence>
<sequence>MKGTQPPPLALDSYRKNELGSDGDITLLRAFSRYFLTKLKYKVKINKMFTQFIRTLCYNTIKEKIKTFR</sequence>
<comment type="caution">
    <text evidence="1">The sequence shown here is derived from an EMBL/GenBank/DDBJ whole genome shotgun (WGS) entry which is preliminary data.</text>
</comment>
<protein>
    <submittedName>
        <fullName evidence="1">Uncharacterized protein</fullName>
    </submittedName>
</protein>
<organism evidence="1 2">
    <name type="scientific">Texcoconibacillus texcoconensis</name>
    <dbReference type="NCBI Taxonomy" id="1095777"/>
    <lineage>
        <taxon>Bacteria</taxon>
        <taxon>Bacillati</taxon>
        <taxon>Bacillota</taxon>
        <taxon>Bacilli</taxon>
        <taxon>Bacillales</taxon>
        <taxon>Bacillaceae</taxon>
        <taxon>Texcoconibacillus</taxon>
    </lineage>
</organism>
<dbReference type="Proteomes" id="UP000551878">
    <property type="component" value="Unassembled WGS sequence"/>
</dbReference>
<evidence type="ECO:0000313" key="2">
    <source>
        <dbReference type="Proteomes" id="UP000551878"/>
    </source>
</evidence>
<name>A0A840QM13_9BACI</name>
<dbReference type="EMBL" id="JACHHB010000002">
    <property type="protein sequence ID" value="MBB5172370.1"/>
    <property type="molecule type" value="Genomic_DNA"/>
</dbReference>
<proteinExistence type="predicted"/>
<accession>A0A840QM13</accession>
<gene>
    <name evidence="1" type="ORF">HNQ41_000514</name>
</gene>
<dbReference type="AlphaFoldDB" id="A0A840QM13"/>